<dbReference type="GO" id="GO:0003677">
    <property type="term" value="F:DNA binding"/>
    <property type="evidence" value="ECO:0007669"/>
    <property type="project" value="UniProtKB-KW"/>
</dbReference>
<dbReference type="RefSeq" id="WP_085766061.1">
    <property type="nucleotide sequence ID" value="NZ_CP019344.1"/>
</dbReference>
<evidence type="ECO:0000256" key="3">
    <source>
        <dbReference type="ARBA" id="ARBA00023163"/>
    </source>
</evidence>
<name>A0A1W6MI06_9FLAO</name>
<keyword evidence="6" id="KW-1185">Reference proteome</keyword>
<dbReference type="STRING" id="331648.BST97_04250"/>
<dbReference type="CDD" id="cd07377">
    <property type="entry name" value="WHTH_GntR"/>
    <property type="match status" value="1"/>
</dbReference>
<protein>
    <submittedName>
        <fullName evidence="5">Transcriptional regulator</fullName>
    </submittedName>
</protein>
<dbReference type="SUPFAM" id="SSF53822">
    <property type="entry name" value="Periplasmic binding protein-like I"/>
    <property type="match status" value="1"/>
</dbReference>
<organism evidence="5 6">
    <name type="scientific">Nonlabens spongiae</name>
    <dbReference type="NCBI Taxonomy" id="331648"/>
    <lineage>
        <taxon>Bacteria</taxon>
        <taxon>Pseudomonadati</taxon>
        <taxon>Bacteroidota</taxon>
        <taxon>Flavobacteriia</taxon>
        <taxon>Flavobacteriales</taxon>
        <taxon>Flavobacteriaceae</taxon>
        <taxon>Nonlabens</taxon>
    </lineage>
</organism>
<dbReference type="Proteomes" id="UP000193431">
    <property type="component" value="Chromosome"/>
</dbReference>
<feature type="domain" description="HTH gntR-type" evidence="4">
    <location>
        <begin position="12"/>
        <end position="80"/>
    </location>
</feature>
<dbReference type="SUPFAM" id="SSF46785">
    <property type="entry name" value="Winged helix' DNA-binding domain"/>
    <property type="match status" value="1"/>
</dbReference>
<accession>A0A1W6MI06</accession>
<dbReference type="OrthoDB" id="742238at2"/>
<dbReference type="AlphaFoldDB" id="A0A1W6MI06"/>
<dbReference type="InterPro" id="IPR036388">
    <property type="entry name" value="WH-like_DNA-bd_sf"/>
</dbReference>
<dbReference type="Pfam" id="PF13377">
    <property type="entry name" value="Peripla_BP_3"/>
    <property type="match status" value="1"/>
</dbReference>
<dbReference type="PANTHER" id="PTHR38445:SF10">
    <property type="entry name" value="GNTR-FAMILY TRANSCRIPTIONAL REGULATOR"/>
    <property type="match status" value="1"/>
</dbReference>
<evidence type="ECO:0000259" key="4">
    <source>
        <dbReference type="PROSITE" id="PS50949"/>
    </source>
</evidence>
<gene>
    <name evidence="5" type="ORF">BST97_04250</name>
</gene>
<dbReference type="Gene3D" id="1.10.10.10">
    <property type="entry name" value="Winged helix-like DNA-binding domain superfamily/Winged helix DNA-binding domain"/>
    <property type="match status" value="1"/>
</dbReference>
<keyword evidence="2" id="KW-0238">DNA-binding</keyword>
<sequence>MGIINVDSNIGVPKYKQIIQSVEQALLQGQLKKGDKLPSINSISGKFSLSRDTVLVAFAELKKRGVIASKAGKGYYINKEDITVTKKIFLLFDELNIFKEDLYNAFIESLGEEVQVDIFFHHFNTTVFHKHINDNLDNYHHYVIMPAGLPEIDQILKKLPQDEVYLLDQSHQDLSNYSGVFQNFYKNVLDGLGQLLQNVSVYNELILIKPKSYQPEGIFKGFHDFITQSRIRGRQINFKDQWDVQEGKVYFVLDDRSLIELIQKIKATDLEIGKSVGIIAYNDSMLKEVVEGGITTISTNFKEMGYRMAKMVLNSEKGSIENTNRILLRESL</sequence>
<dbReference type="SMART" id="SM00345">
    <property type="entry name" value="HTH_GNTR"/>
    <property type="match status" value="1"/>
</dbReference>
<evidence type="ECO:0000313" key="6">
    <source>
        <dbReference type="Proteomes" id="UP000193431"/>
    </source>
</evidence>
<dbReference type="Pfam" id="PF00392">
    <property type="entry name" value="GntR"/>
    <property type="match status" value="1"/>
</dbReference>
<dbReference type="InterPro" id="IPR036390">
    <property type="entry name" value="WH_DNA-bd_sf"/>
</dbReference>
<evidence type="ECO:0000256" key="1">
    <source>
        <dbReference type="ARBA" id="ARBA00023015"/>
    </source>
</evidence>
<keyword evidence="1" id="KW-0805">Transcription regulation</keyword>
<dbReference type="InterPro" id="IPR000524">
    <property type="entry name" value="Tscrpt_reg_HTH_GntR"/>
</dbReference>
<dbReference type="InterPro" id="IPR046335">
    <property type="entry name" value="LacI/GalR-like_sensor"/>
</dbReference>
<dbReference type="PANTHER" id="PTHR38445">
    <property type="entry name" value="HTH-TYPE TRANSCRIPTIONAL REPRESSOR YTRA"/>
    <property type="match status" value="1"/>
</dbReference>
<dbReference type="Gene3D" id="3.40.50.2300">
    <property type="match status" value="2"/>
</dbReference>
<evidence type="ECO:0000313" key="5">
    <source>
        <dbReference type="EMBL" id="ARN77254.1"/>
    </source>
</evidence>
<dbReference type="PROSITE" id="PS50949">
    <property type="entry name" value="HTH_GNTR"/>
    <property type="match status" value="1"/>
</dbReference>
<evidence type="ECO:0000256" key="2">
    <source>
        <dbReference type="ARBA" id="ARBA00023125"/>
    </source>
</evidence>
<keyword evidence="3" id="KW-0804">Transcription</keyword>
<dbReference type="EMBL" id="CP019344">
    <property type="protein sequence ID" value="ARN77254.1"/>
    <property type="molecule type" value="Genomic_DNA"/>
</dbReference>
<dbReference type="InterPro" id="IPR028082">
    <property type="entry name" value="Peripla_BP_I"/>
</dbReference>
<reference evidence="5 6" key="1">
    <citation type="submission" date="2016-11" db="EMBL/GenBank/DDBJ databases">
        <title>Trade-off between light-utilization and light-protection in marine flavobacteria.</title>
        <authorList>
            <person name="Kumagai Y."/>
        </authorList>
    </citation>
    <scope>NUCLEOTIDE SEQUENCE [LARGE SCALE GENOMIC DNA]</scope>
    <source>
        <strain evidence="5 6">JCM 13191</strain>
    </source>
</reference>
<dbReference type="GO" id="GO:0003700">
    <property type="term" value="F:DNA-binding transcription factor activity"/>
    <property type="evidence" value="ECO:0007669"/>
    <property type="project" value="InterPro"/>
</dbReference>
<proteinExistence type="predicted"/>